<protein>
    <submittedName>
        <fullName evidence="3">Uncharacterized protein</fullName>
    </submittedName>
</protein>
<dbReference type="RefSeq" id="WP_003582223.1">
    <property type="nucleotide sequence ID" value="NZ_CP012148.1"/>
</dbReference>
<keyword evidence="2" id="KW-0472">Membrane</keyword>
<dbReference type="EMBL" id="CP050500">
    <property type="protein sequence ID" value="QOP54540.1"/>
    <property type="molecule type" value="Genomic_DNA"/>
</dbReference>
<reference evidence="3 5" key="1">
    <citation type="journal article" date="2015" name="J. Am. Soc. Brew. Chem.">
        <title>Dissolved carbon dioxide selects for lactic acid bacteria able to grow in and spoil packaged beer.</title>
        <authorList>
            <person name="Bergsveinson J."/>
            <person name="Redekop A."/>
            <person name="Zoerb S."/>
            <person name="Ziola B."/>
        </authorList>
    </citation>
    <scope>NUCLEOTIDE SEQUENCE [LARGE SCALE GENOMIC DNA]</scope>
    <source>
        <strain evidence="3 5">CCC B1205</strain>
    </source>
</reference>
<sequence>MYAKFECSRKLRQFLKKKRQLSLSEAEKMISAADDYAIQHHFKEDVNFKIIGQDGIEYEDNLPIGTGQGWLHNLLLILDHAYQTVLSDQSPEAFKAFSDRVRQELTIEEQPKAVQETLPVVARQEKAHHLKPIVSKEEEAVRKAESSAPAAAKQKPQKSKPVPLRRQARKKPMWQFPQLKRPKIRLSAQIIKRFVLAAATILVVAIFMLFLMRPKPVPSYQTLIQNASYVQAAKLYPSKHSDIEARLVKDNDEKSLAAFVQKYPSNNGRFDLAYMQKKFSTVISVSQDADLTAVRKVKLAISYIYQNQPENALTINSEIKSPQLQQLIFLALIHEGKLDQAATLAKSMNNKDADKVLEVGKTYQAAYEKAKADANNSKLSETDRKQALKDQHNWLALRKSLGGKSRYEESTNE</sequence>
<proteinExistence type="predicted"/>
<feature type="transmembrane region" description="Helical" evidence="2">
    <location>
        <begin position="190"/>
        <end position="212"/>
    </location>
</feature>
<evidence type="ECO:0000256" key="1">
    <source>
        <dbReference type="SAM" id="MobiDB-lite"/>
    </source>
</evidence>
<evidence type="ECO:0000313" key="6">
    <source>
        <dbReference type="Proteomes" id="UP000593972"/>
    </source>
</evidence>
<accession>A0A1V0Q5P4</accession>
<evidence type="ECO:0000313" key="5">
    <source>
        <dbReference type="Proteomes" id="UP000237433"/>
    </source>
</evidence>
<evidence type="ECO:0000256" key="2">
    <source>
        <dbReference type="SAM" id="Phobius"/>
    </source>
</evidence>
<keyword evidence="2" id="KW-1133">Transmembrane helix</keyword>
<feature type="region of interest" description="Disordered" evidence="1">
    <location>
        <begin position="141"/>
        <end position="171"/>
    </location>
</feature>
<organism evidence="3 5">
    <name type="scientific">Lacticaseibacillus paracasei</name>
    <name type="common">Lactobacillus paracasei</name>
    <dbReference type="NCBI Taxonomy" id="1597"/>
    <lineage>
        <taxon>Bacteria</taxon>
        <taxon>Bacillati</taxon>
        <taxon>Bacillota</taxon>
        <taxon>Bacilli</taxon>
        <taxon>Lactobacillales</taxon>
        <taxon>Lactobacillaceae</taxon>
        <taxon>Lacticaseibacillus</taxon>
    </lineage>
</organism>
<dbReference type="AlphaFoldDB" id="A0A1V0Q5P4"/>
<keyword evidence="2" id="KW-0812">Transmembrane</keyword>
<dbReference type="Proteomes" id="UP000237433">
    <property type="component" value="Unassembled WGS sequence"/>
</dbReference>
<evidence type="ECO:0000313" key="3">
    <source>
        <dbReference type="EMBL" id="POE39672.1"/>
    </source>
</evidence>
<dbReference type="EMBL" id="LGIY01000033">
    <property type="protein sequence ID" value="POE39672.1"/>
    <property type="molecule type" value="Genomic_DNA"/>
</dbReference>
<reference evidence="4 6" key="2">
    <citation type="submission" date="2020-03" db="EMBL/GenBank/DDBJ databases">
        <title>Complete genome sequence of Lactobacillus paracasei strain NFFJ04, isolated from animal feed.</title>
        <authorList>
            <person name="Jung J.Y."/>
        </authorList>
    </citation>
    <scope>NUCLEOTIDE SEQUENCE [LARGE SCALE GENOMIC DNA]</scope>
    <source>
        <strain evidence="4 6">NFFJ04</strain>
    </source>
</reference>
<evidence type="ECO:0000313" key="4">
    <source>
        <dbReference type="EMBL" id="QOP54540.1"/>
    </source>
</evidence>
<gene>
    <name evidence="3" type="ORF">ACX51_13990</name>
    <name evidence="4" type="ORF">HCJ88_01325</name>
</gene>
<dbReference type="Proteomes" id="UP000593972">
    <property type="component" value="Chromosome"/>
</dbReference>
<name>A0A1V0Q5P4_LACPA</name>